<evidence type="ECO:0000256" key="3">
    <source>
        <dbReference type="ARBA" id="ARBA00023315"/>
    </source>
</evidence>
<dbReference type="InterPro" id="IPR016039">
    <property type="entry name" value="Thiolase-like"/>
</dbReference>
<dbReference type="SUPFAM" id="SSF53901">
    <property type="entry name" value="Thiolase-like"/>
    <property type="match status" value="2"/>
</dbReference>
<dbReference type="PANTHER" id="PTHR43365">
    <property type="entry name" value="BLR7806 PROTEIN"/>
    <property type="match status" value="1"/>
</dbReference>
<dbReference type="InterPro" id="IPR002155">
    <property type="entry name" value="Thiolase"/>
</dbReference>
<protein>
    <submittedName>
        <fullName evidence="7">Thiolase family protein</fullName>
        <ecNumber evidence="7">2.3.1.-</ecNumber>
    </submittedName>
</protein>
<evidence type="ECO:0000256" key="2">
    <source>
        <dbReference type="ARBA" id="ARBA00022679"/>
    </source>
</evidence>
<evidence type="ECO:0000313" key="7">
    <source>
        <dbReference type="EMBL" id="MDV6270511.1"/>
    </source>
</evidence>
<name>A0ABU4C1X8_RHOGO</name>
<dbReference type="CDD" id="cd00751">
    <property type="entry name" value="thiolase"/>
    <property type="match status" value="1"/>
</dbReference>
<keyword evidence="2 4" id="KW-0808">Transferase</keyword>
<keyword evidence="3 4" id="KW-0012">Acyltransferase</keyword>
<feature type="domain" description="Thiolase N-terminal" evidence="5">
    <location>
        <begin position="4"/>
        <end position="251"/>
    </location>
</feature>
<gene>
    <name evidence="7" type="ORF">R3Q16_28165</name>
</gene>
<feature type="domain" description="Thiolase C-terminal" evidence="6">
    <location>
        <begin position="259"/>
        <end position="379"/>
    </location>
</feature>
<keyword evidence="8" id="KW-1185">Reference proteome</keyword>
<dbReference type="GO" id="GO:0016746">
    <property type="term" value="F:acyltransferase activity"/>
    <property type="evidence" value="ECO:0007669"/>
    <property type="project" value="UniProtKB-KW"/>
</dbReference>
<evidence type="ECO:0000256" key="1">
    <source>
        <dbReference type="ARBA" id="ARBA00010982"/>
    </source>
</evidence>
<dbReference type="PANTHER" id="PTHR43365:SF1">
    <property type="entry name" value="ACETYL-COA C-ACYLTRANSFERASE"/>
    <property type="match status" value="1"/>
</dbReference>
<dbReference type="Proteomes" id="UP001185927">
    <property type="component" value="Unassembled WGS sequence"/>
</dbReference>
<dbReference type="RefSeq" id="WP_317545014.1">
    <property type="nucleotide sequence ID" value="NZ_JAWLKB010000019.1"/>
</dbReference>
<dbReference type="Pfam" id="PF00108">
    <property type="entry name" value="Thiolase_N"/>
    <property type="match status" value="1"/>
</dbReference>
<dbReference type="InterPro" id="IPR020613">
    <property type="entry name" value="Thiolase_CS"/>
</dbReference>
<dbReference type="PIRSF" id="PIRSF000429">
    <property type="entry name" value="Ac-CoA_Ac_transf"/>
    <property type="match status" value="1"/>
</dbReference>
<dbReference type="Pfam" id="PF02803">
    <property type="entry name" value="Thiolase_C"/>
    <property type="match status" value="1"/>
</dbReference>
<sequence>MTAVIVEAVRTPVGRRNGGLSSVHPADLSAVVLNALVERAGIDPSIVEDVIWGCVQQVGDQANDVARNAVLAAGWPESVPGVTVDRQCGSSQQALNFAVASVAAGHYDVVVAGGVESMSRVPMGSAGTFEGSPYSPAYMERYNGVKPNQGVGAEAIAEKWGLTRNDLDAFAVQSHERAAAAQDAGLFDHQIVPVTTPDGTVVSRDEGIRRGSSVESLGKLKTVFKEDGVIHAGNASQISDGASALLIMSEEAAARYGVTPIAKIHSVAVVGDDPIIMLTAPIPATKKVLEKAGLTVDDIGVFEVNEAFASVPLAWLAEVGADPARVNPNGGAIALGHPLGGSGGRILTDMLHHMLRNNIQYGLQTMCEGGGQANATILELVNAR</sequence>
<comment type="caution">
    <text evidence="7">The sequence shown here is derived from an EMBL/GenBank/DDBJ whole genome shotgun (WGS) entry which is preliminary data.</text>
</comment>
<evidence type="ECO:0000259" key="6">
    <source>
        <dbReference type="Pfam" id="PF02803"/>
    </source>
</evidence>
<evidence type="ECO:0000256" key="4">
    <source>
        <dbReference type="RuleBase" id="RU003557"/>
    </source>
</evidence>
<dbReference type="PROSITE" id="PS00737">
    <property type="entry name" value="THIOLASE_2"/>
    <property type="match status" value="1"/>
</dbReference>
<accession>A0ABU4C1X8</accession>
<evidence type="ECO:0000313" key="8">
    <source>
        <dbReference type="Proteomes" id="UP001185927"/>
    </source>
</evidence>
<dbReference type="EMBL" id="JAWLKB010000019">
    <property type="protein sequence ID" value="MDV6270511.1"/>
    <property type="molecule type" value="Genomic_DNA"/>
</dbReference>
<dbReference type="NCBIfam" id="TIGR01930">
    <property type="entry name" value="AcCoA-C-Actrans"/>
    <property type="match status" value="1"/>
</dbReference>
<reference evidence="7 8" key="1">
    <citation type="submission" date="2023-10" db="EMBL/GenBank/DDBJ databases">
        <title>Development of a sustainable strategy for remediation of hydrocarbon-contaminated territories based on the waste exchange concept.</title>
        <authorList>
            <person name="Krivoruchko A."/>
        </authorList>
    </citation>
    <scope>NUCLEOTIDE SEQUENCE [LARGE SCALE GENOMIC DNA]</scope>
    <source>
        <strain evidence="7 8">IEGM 1203</strain>
    </source>
</reference>
<dbReference type="EC" id="2.3.1.-" evidence="7"/>
<organism evidence="7 8">
    <name type="scientific">Rhodococcus globerulus</name>
    <dbReference type="NCBI Taxonomy" id="33008"/>
    <lineage>
        <taxon>Bacteria</taxon>
        <taxon>Bacillati</taxon>
        <taxon>Actinomycetota</taxon>
        <taxon>Actinomycetes</taxon>
        <taxon>Mycobacteriales</taxon>
        <taxon>Nocardiaceae</taxon>
        <taxon>Rhodococcus</taxon>
    </lineage>
</organism>
<dbReference type="Gene3D" id="3.40.47.10">
    <property type="match status" value="2"/>
</dbReference>
<proteinExistence type="inferred from homology"/>
<dbReference type="InterPro" id="IPR020617">
    <property type="entry name" value="Thiolase_C"/>
</dbReference>
<dbReference type="InterPro" id="IPR020616">
    <property type="entry name" value="Thiolase_N"/>
</dbReference>
<evidence type="ECO:0000259" key="5">
    <source>
        <dbReference type="Pfam" id="PF00108"/>
    </source>
</evidence>
<comment type="similarity">
    <text evidence="1 4">Belongs to the thiolase-like superfamily. Thiolase family.</text>
</comment>